<feature type="region of interest" description="Disordered" evidence="1">
    <location>
        <begin position="68"/>
        <end position="103"/>
    </location>
</feature>
<name>A0A8S2NGD1_9BILA</name>
<accession>A0A8S2NGD1</accession>
<protein>
    <submittedName>
        <fullName evidence="3">Uncharacterized protein</fullName>
    </submittedName>
</protein>
<dbReference type="EMBL" id="CAJNOK010013642">
    <property type="protein sequence ID" value="CAF1188630.1"/>
    <property type="molecule type" value="Genomic_DNA"/>
</dbReference>
<feature type="compositionally biased region" description="Acidic residues" evidence="1">
    <location>
        <begin position="10"/>
        <end position="19"/>
    </location>
</feature>
<comment type="caution">
    <text evidence="3">The sequence shown here is derived from an EMBL/GenBank/DDBJ whole genome shotgun (WGS) entry which is preliminary data.</text>
</comment>
<dbReference type="Proteomes" id="UP000682733">
    <property type="component" value="Unassembled WGS sequence"/>
</dbReference>
<evidence type="ECO:0000256" key="1">
    <source>
        <dbReference type="SAM" id="MobiDB-lite"/>
    </source>
</evidence>
<sequence>MIPKRVTQDETLDDNDTFENDSSNERTIARQRRTAQHRYSTRKKKSSTSTDTLYFNIVSLMFPFKNKNKAGKTSKKEQQQQHQTSIALTTTAPNSGHNNKNQDESQKILHNIPSVSQIAPIPTNQSSSVLPILSLDGRDYLHANNTNNCNENSSAQTNQNHSLPHRTCLDPTTRRQYSYSQSSVLSDA</sequence>
<gene>
    <name evidence="2" type="ORF">OVA965_LOCUS23425</name>
    <name evidence="3" type="ORF">TMI583_LOCUS24145</name>
</gene>
<evidence type="ECO:0000313" key="2">
    <source>
        <dbReference type="EMBL" id="CAF1188630.1"/>
    </source>
</evidence>
<evidence type="ECO:0000313" key="3">
    <source>
        <dbReference type="EMBL" id="CAF3999722.1"/>
    </source>
</evidence>
<feature type="compositionally biased region" description="Polar residues" evidence="1">
    <location>
        <begin position="80"/>
        <end position="99"/>
    </location>
</feature>
<dbReference type="Proteomes" id="UP000677228">
    <property type="component" value="Unassembled WGS sequence"/>
</dbReference>
<reference evidence="3" key="1">
    <citation type="submission" date="2021-02" db="EMBL/GenBank/DDBJ databases">
        <authorList>
            <person name="Nowell W R."/>
        </authorList>
    </citation>
    <scope>NUCLEOTIDE SEQUENCE</scope>
</reference>
<feature type="non-terminal residue" evidence="3">
    <location>
        <position position="1"/>
    </location>
</feature>
<feature type="region of interest" description="Disordered" evidence="1">
    <location>
        <begin position="1"/>
        <end position="47"/>
    </location>
</feature>
<dbReference type="AlphaFoldDB" id="A0A8S2NGD1"/>
<proteinExistence type="predicted"/>
<feature type="compositionally biased region" description="Basic residues" evidence="1">
    <location>
        <begin position="29"/>
        <end position="46"/>
    </location>
</feature>
<organism evidence="3 4">
    <name type="scientific">Didymodactylos carnosus</name>
    <dbReference type="NCBI Taxonomy" id="1234261"/>
    <lineage>
        <taxon>Eukaryota</taxon>
        <taxon>Metazoa</taxon>
        <taxon>Spiralia</taxon>
        <taxon>Gnathifera</taxon>
        <taxon>Rotifera</taxon>
        <taxon>Eurotatoria</taxon>
        <taxon>Bdelloidea</taxon>
        <taxon>Philodinida</taxon>
        <taxon>Philodinidae</taxon>
        <taxon>Didymodactylos</taxon>
    </lineage>
</organism>
<dbReference type="EMBL" id="CAJOBA010035172">
    <property type="protein sequence ID" value="CAF3999722.1"/>
    <property type="molecule type" value="Genomic_DNA"/>
</dbReference>
<evidence type="ECO:0000313" key="4">
    <source>
        <dbReference type="Proteomes" id="UP000682733"/>
    </source>
</evidence>